<accession>A0A1M5U3L9</accession>
<protein>
    <submittedName>
        <fullName evidence="2">Helix-turn-helix</fullName>
    </submittedName>
</protein>
<dbReference type="RefSeq" id="WP_073016188.1">
    <property type="nucleotide sequence ID" value="NZ_FQXU01000003.1"/>
</dbReference>
<evidence type="ECO:0000259" key="1">
    <source>
        <dbReference type="PROSITE" id="PS50943"/>
    </source>
</evidence>
<proteinExistence type="predicted"/>
<dbReference type="CDD" id="cd00093">
    <property type="entry name" value="HTH_XRE"/>
    <property type="match status" value="1"/>
</dbReference>
<dbReference type="GO" id="GO:0003677">
    <property type="term" value="F:DNA binding"/>
    <property type="evidence" value="ECO:0007669"/>
    <property type="project" value="InterPro"/>
</dbReference>
<dbReference type="AlphaFoldDB" id="A0A1M5U3L9"/>
<evidence type="ECO:0000313" key="3">
    <source>
        <dbReference type="Proteomes" id="UP000184241"/>
    </source>
</evidence>
<dbReference type="SUPFAM" id="SSF47413">
    <property type="entry name" value="lambda repressor-like DNA-binding domains"/>
    <property type="match status" value="1"/>
</dbReference>
<dbReference type="Gene3D" id="1.10.10.60">
    <property type="entry name" value="Homeodomain-like"/>
    <property type="match status" value="1"/>
</dbReference>
<dbReference type="PROSITE" id="PS50943">
    <property type="entry name" value="HTH_CROC1"/>
    <property type="match status" value="1"/>
</dbReference>
<dbReference type="Proteomes" id="UP000184241">
    <property type="component" value="Unassembled WGS sequence"/>
</dbReference>
<reference evidence="2 3" key="1">
    <citation type="submission" date="2016-11" db="EMBL/GenBank/DDBJ databases">
        <authorList>
            <person name="Jaros S."/>
            <person name="Januszkiewicz K."/>
            <person name="Wedrychowicz H."/>
        </authorList>
    </citation>
    <scope>NUCLEOTIDE SEQUENCE [LARGE SCALE GENOMIC DNA]</scope>
    <source>
        <strain evidence="2 3">DSM 6191</strain>
    </source>
</reference>
<dbReference type="InterPro" id="IPR010982">
    <property type="entry name" value="Lambda_DNA-bd_dom_sf"/>
</dbReference>
<sequence length="73" mass="8537">MFPNLKAEMARRNISIKEISNVLGVSEKTVRNYLNGRSKISWFDVIKIQNSFFPELKVGYLFDINLKDHSFNN</sequence>
<gene>
    <name evidence="2" type="ORF">SAMN02745941_00399</name>
</gene>
<name>A0A1M5U3L9_9CLOT</name>
<feature type="domain" description="HTH cro/C1-type" evidence="1">
    <location>
        <begin position="5"/>
        <end position="41"/>
    </location>
</feature>
<dbReference type="InterPro" id="IPR001387">
    <property type="entry name" value="Cro/C1-type_HTH"/>
</dbReference>
<dbReference type="SMART" id="SM00530">
    <property type="entry name" value="HTH_XRE"/>
    <property type="match status" value="1"/>
</dbReference>
<evidence type="ECO:0000313" key="2">
    <source>
        <dbReference type="EMBL" id="SHH57627.1"/>
    </source>
</evidence>
<dbReference type="Pfam" id="PF01381">
    <property type="entry name" value="HTH_3"/>
    <property type="match status" value="1"/>
</dbReference>
<organism evidence="2 3">
    <name type="scientific">Clostridium intestinale DSM 6191</name>
    <dbReference type="NCBI Taxonomy" id="1121320"/>
    <lineage>
        <taxon>Bacteria</taxon>
        <taxon>Bacillati</taxon>
        <taxon>Bacillota</taxon>
        <taxon>Clostridia</taxon>
        <taxon>Eubacteriales</taxon>
        <taxon>Clostridiaceae</taxon>
        <taxon>Clostridium</taxon>
    </lineage>
</organism>
<dbReference type="EMBL" id="FQXU01000003">
    <property type="protein sequence ID" value="SHH57627.1"/>
    <property type="molecule type" value="Genomic_DNA"/>
</dbReference>